<protein>
    <submittedName>
        <fullName evidence="2">Uncharacterized protein</fullName>
    </submittedName>
</protein>
<sequence>MEEIKIYRSLQKNVLLLLLCDACAGIGVYLLIIGVDALLAWGNIVLFGGGGLYLIYLLVRERLGDHPYLVISDDGVAVDGQRVWAVRFADVEAFTLVGVSKSVLIVVEYKPDVRVKKLEATHAIGKAFRRMNEELSGAQESFPVDNLEMKPQAILDLLNKRLESVQRQSI</sequence>
<feature type="transmembrane region" description="Helical" evidence="1">
    <location>
        <begin position="38"/>
        <end position="59"/>
    </location>
</feature>
<dbReference type="EMBL" id="FUXK01000021">
    <property type="protein sequence ID" value="SKA01462.1"/>
    <property type="molecule type" value="Genomic_DNA"/>
</dbReference>
<dbReference type="InterPro" id="IPR048136">
    <property type="entry name" value="STM3941-like"/>
</dbReference>
<accession>A0A1T4QCJ4</accession>
<keyword evidence="1" id="KW-0472">Membrane</keyword>
<proteinExistence type="predicted"/>
<keyword evidence="1" id="KW-0812">Transmembrane</keyword>
<dbReference type="RefSeq" id="WP_025070418.1">
    <property type="nucleotide sequence ID" value="NZ_FUXK01000021.1"/>
</dbReference>
<feature type="transmembrane region" description="Helical" evidence="1">
    <location>
        <begin position="14"/>
        <end position="32"/>
    </location>
</feature>
<evidence type="ECO:0000313" key="3">
    <source>
        <dbReference type="Proteomes" id="UP000190065"/>
    </source>
</evidence>
<keyword evidence="1" id="KW-1133">Transmembrane helix</keyword>
<organism evidence="2 3">
    <name type="scientific">Segatella oulorum</name>
    <dbReference type="NCBI Taxonomy" id="28136"/>
    <lineage>
        <taxon>Bacteria</taxon>
        <taxon>Pseudomonadati</taxon>
        <taxon>Bacteroidota</taxon>
        <taxon>Bacteroidia</taxon>
        <taxon>Bacteroidales</taxon>
        <taxon>Prevotellaceae</taxon>
        <taxon>Segatella</taxon>
    </lineage>
</organism>
<dbReference type="STRING" id="28136.SAMN02745202_01777"/>
<evidence type="ECO:0000313" key="2">
    <source>
        <dbReference type="EMBL" id="SKA01462.1"/>
    </source>
</evidence>
<reference evidence="2 3" key="1">
    <citation type="submission" date="2017-02" db="EMBL/GenBank/DDBJ databases">
        <authorList>
            <person name="Peterson S.W."/>
        </authorList>
    </citation>
    <scope>NUCLEOTIDE SEQUENCE [LARGE SCALE GENOMIC DNA]</scope>
    <source>
        <strain evidence="2 3">ATCC 43324</strain>
    </source>
</reference>
<gene>
    <name evidence="2" type="ORF">SAMN02745202_01777</name>
</gene>
<dbReference type="Proteomes" id="UP000190065">
    <property type="component" value="Unassembled WGS sequence"/>
</dbReference>
<name>A0A1T4QCJ4_9BACT</name>
<dbReference type="NCBIfam" id="NF041635">
    <property type="entry name" value="STM3941_fam"/>
    <property type="match status" value="1"/>
</dbReference>
<dbReference type="AlphaFoldDB" id="A0A1T4QCJ4"/>
<evidence type="ECO:0000256" key="1">
    <source>
        <dbReference type="SAM" id="Phobius"/>
    </source>
</evidence>